<gene>
    <name evidence="1" type="ORF">CDAR_581441</name>
</gene>
<proteinExistence type="predicted"/>
<comment type="caution">
    <text evidence="1">The sequence shown here is derived from an EMBL/GenBank/DDBJ whole genome shotgun (WGS) entry which is preliminary data.</text>
</comment>
<evidence type="ECO:0000313" key="1">
    <source>
        <dbReference type="EMBL" id="GIY90143.1"/>
    </source>
</evidence>
<accession>A0AAV4X6J9</accession>
<protein>
    <submittedName>
        <fullName evidence="1">Uncharacterized protein</fullName>
    </submittedName>
</protein>
<reference evidence="1 2" key="1">
    <citation type="submission" date="2021-06" db="EMBL/GenBank/DDBJ databases">
        <title>Caerostris darwini draft genome.</title>
        <authorList>
            <person name="Kono N."/>
            <person name="Arakawa K."/>
        </authorList>
    </citation>
    <scope>NUCLEOTIDE SEQUENCE [LARGE SCALE GENOMIC DNA]</scope>
</reference>
<sequence>METYGTLTTQILRRVKLESSENENGGILELAKSIGGKGFMDMVIEDDVQDLLREEEVHEADLMDVAPEVVNQVDSEDNSPDENCEVNNYKLQKYLSLTENLE</sequence>
<keyword evidence="2" id="KW-1185">Reference proteome</keyword>
<dbReference type="EMBL" id="BPLQ01015709">
    <property type="protein sequence ID" value="GIY90143.1"/>
    <property type="molecule type" value="Genomic_DNA"/>
</dbReference>
<evidence type="ECO:0000313" key="2">
    <source>
        <dbReference type="Proteomes" id="UP001054837"/>
    </source>
</evidence>
<name>A0AAV4X6J9_9ARAC</name>
<dbReference type="Proteomes" id="UP001054837">
    <property type="component" value="Unassembled WGS sequence"/>
</dbReference>
<dbReference type="AlphaFoldDB" id="A0AAV4X6J9"/>
<organism evidence="1 2">
    <name type="scientific">Caerostris darwini</name>
    <dbReference type="NCBI Taxonomy" id="1538125"/>
    <lineage>
        <taxon>Eukaryota</taxon>
        <taxon>Metazoa</taxon>
        <taxon>Ecdysozoa</taxon>
        <taxon>Arthropoda</taxon>
        <taxon>Chelicerata</taxon>
        <taxon>Arachnida</taxon>
        <taxon>Araneae</taxon>
        <taxon>Araneomorphae</taxon>
        <taxon>Entelegynae</taxon>
        <taxon>Araneoidea</taxon>
        <taxon>Araneidae</taxon>
        <taxon>Caerostris</taxon>
    </lineage>
</organism>